<keyword evidence="2" id="KW-1133">Transmembrane helix</keyword>
<keyword evidence="2" id="KW-0812">Transmembrane</keyword>
<evidence type="ECO:0000259" key="3">
    <source>
        <dbReference type="Pfam" id="PF20177"/>
    </source>
</evidence>
<evidence type="ECO:0000256" key="1">
    <source>
        <dbReference type="SAM" id="MobiDB-lite"/>
    </source>
</evidence>
<evidence type="ECO:0000256" key="2">
    <source>
        <dbReference type="SAM" id="Phobius"/>
    </source>
</evidence>
<sequence length="161" mass="16981">MSHSQTLWEEGHEPGRQVVLLGLALVLTAVALDIVVFDHVGWLFDLGFAATCVAVALAVRQRDFFTVGVLPPLLMMGVFLLLGATRPAVIADRTDGIVQAVVSGLAHHATALVVGYALTLATLAIRHRVLAQGRTQAQRQAQAQAASNRLGSPAPTRTTSG</sequence>
<dbReference type="Proteomes" id="UP000780875">
    <property type="component" value="Unassembled WGS sequence"/>
</dbReference>
<feature type="domain" description="DUF6542" evidence="3">
    <location>
        <begin position="14"/>
        <end position="127"/>
    </location>
</feature>
<comment type="caution">
    <text evidence="4">The sequence shown here is derived from an EMBL/GenBank/DDBJ whole genome shotgun (WGS) entry which is preliminary data.</text>
</comment>
<feature type="transmembrane region" description="Helical" evidence="2">
    <location>
        <begin position="105"/>
        <end position="125"/>
    </location>
</feature>
<feature type="transmembrane region" description="Helical" evidence="2">
    <location>
        <begin position="18"/>
        <end position="36"/>
    </location>
</feature>
<keyword evidence="2" id="KW-0472">Membrane</keyword>
<dbReference type="EMBL" id="JAIQZJ010000029">
    <property type="protein sequence ID" value="MBZ5741330.1"/>
    <property type="molecule type" value="Genomic_DNA"/>
</dbReference>
<dbReference type="InterPro" id="IPR046672">
    <property type="entry name" value="DUF6542"/>
</dbReference>
<name>A0ABS7UKK3_9ACTN</name>
<accession>A0ABS7UKK3</accession>
<reference evidence="4 5" key="1">
    <citation type="submission" date="2021-09" db="EMBL/GenBank/DDBJ databases">
        <title>Whole genome sequence of Nocardioides sp. GBK3QG-3.</title>
        <authorList>
            <person name="Tuo L."/>
        </authorList>
    </citation>
    <scope>NUCLEOTIDE SEQUENCE [LARGE SCALE GENOMIC DNA]</scope>
    <source>
        <strain evidence="4 5">GBK3QG-3</strain>
    </source>
</reference>
<dbReference type="RefSeq" id="WP_224125627.1">
    <property type="nucleotide sequence ID" value="NZ_JAIQZJ010000029.1"/>
</dbReference>
<evidence type="ECO:0000313" key="5">
    <source>
        <dbReference type="Proteomes" id="UP000780875"/>
    </source>
</evidence>
<evidence type="ECO:0000313" key="4">
    <source>
        <dbReference type="EMBL" id="MBZ5741330.1"/>
    </source>
</evidence>
<keyword evidence="5" id="KW-1185">Reference proteome</keyword>
<dbReference type="Pfam" id="PF20177">
    <property type="entry name" value="DUF6542"/>
    <property type="match status" value="1"/>
</dbReference>
<gene>
    <name evidence="4" type="ORF">K8U61_24435</name>
</gene>
<feature type="transmembrane region" description="Helical" evidence="2">
    <location>
        <begin position="42"/>
        <end position="59"/>
    </location>
</feature>
<protein>
    <recommendedName>
        <fullName evidence="3">DUF6542 domain-containing protein</fullName>
    </recommendedName>
</protein>
<feature type="region of interest" description="Disordered" evidence="1">
    <location>
        <begin position="141"/>
        <end position="161"/>
    </location>
</feature>
<organism evidence="4 5">
    <name type="scientific">Nocardioides mangrovi</name>
    <dbReference type="NCBI Taxonomy" id="2874580"/>
    <lineage>
        <taxon>Bacteria</taxon>
        <taxon>Bacillati</taxon>
        <taxon>Actinomycetota</taxon>
        <taxon>Actinomycetes</taxon>
        <taxon>Propionibacteriales</taxon>
        <taxon>Nocardioidaceae</taxon>
        <taxon>Nocardioides</taxon>
    </lineage>
</organism>
<feature type="compositionally biased region" description="Polar residues" evidence="1">
    <location>
        <begin position="147"/>
        <end position="161"/>
    </location>
</feature>
<proteinExistence type="predicted"/>
<feature type="transmembrane region" description="Helical" evidence="2">
    <location>
        <begin position="64"/>
        <end position="85"/>
    </location>
</feature>